<evidence type="ECO:0008006" key="4">
    <source>
        <dbReference type="Google" id="ProtNLM"/>
    </source>
</evidence>
<feature type="signal peptide" evidence="1">
    <location>
        <begin position="1"/>
        <end position="17"/>
    </location>
</feature>
<keyword evidence="3" id="KW-1185">Reference proteome</keyword>
<evidence type="ECO:0000313" key="3">
    <source>
        <dbReference type="Proteomes" id="UP001597101"/>
    </source>
</evidence>
<evidence type="ECO:0000313" key="2">
    <source>
        <dbReference type="EMBL" id="MFD0915633.1"/>
    </source>
</evidence>
<reference evidence="3" key="1">
    <citation type="journal article" date="2019" name="Int. J. Syst. Evol. Microbiol.">
        <title>The Global Catalogue of Microorganisms (GCM) 10K type strain sequencing project: providing services to taxonomists for standard genome sequencing and annotation.</title>
        <authorList>
            <consortium name="The Broad Institute Genomics Platform"/>
            <consortium name="The Broad Institute Genome Sequencing Center for Infectious Disease"/>
            <person name="Wu L."/>
            <person name="Ma J."/>
        </authorList>
    </citation>
    <scope>NUCLEOTIDE SEQUENCE [LARGE SCALE GENOMIC DNA]</scope>
    <source>
        <strain evidence="3">CCUG 60023</strain>
    </source>
</reference>
<accession>A0ABW3FDX8</accession>
<dbReference type="RefSeq" id="WP_377211483.1">
    <property type="nucleotide sequence ID" value="NZ_JBHTJV010000003.1"/>
</dbReference>
<feature type="chain" id="PRO_5045772104" description="DUF2147 domain-containing protein" evidence="1">
    <location>
        <begin position="18"/>
        <end position="110"/>
    </location>
</feature>
<protein>
    <recommendedName>
        <fullName evidence="4">DUF2147 domain-containing protein</fullName>
    </recommendedName>
</protein>
<name>A0ABW3FDX8_9HYPH</name>
<dbReference type="EMBL" id="JBHTJV010000003">
    <property type="protein sequence ID" value="MFD0915633.1"/>
    <property type="molecule type" value="Genomic_DNA"/>
</dbReference>
<keyword evidence="1" id="KW-0732">Signal</keyword>
<proteinExistence type="predicted"/>
<gene>
    <name evidence="2" type="ORF">ACFQ14_04375</name>
</gene>
<sequence>MNRLAALLLLLASPAYAQEEPRFVGEWEDGTMSSIQIVSRTIPFIVRYCHQMECDNYEPDGDANRMIFRFDEGENFPGAVLDLALEGKVYRGFYKINGAARDYKITMGPG</sequence>
<evidence type="ECO:0000256" key="1">
    <source>
        <dbReference type="SAM" id="SignalP"/>
    </source>
</evidence>
<dbReference type="Proteomes" id="UP001597101">
    <property type="component" value="Unassembled WGS sequence"/>
</dbReference>
<organism evidence="2 3">
    <name type="scientific">Pseudahrensia aquimaris</name>
    <dbReference type="NCBI Taxonomy" id="744461"/>
    <lineage>
        <taxon>Bacteria</taxon>
        <taxon>Pseudomonadati</taxon>
        <taxon>Pseudomonadota</taxon>
        <taxon>Alphaproteobacteria</taxon>
        <taxon>Hyphomicrobiales</taxon>
        <taxon>Ahrensiaceae</taxon>
        <taxon>Pseudahrensia</taxon>
    </lineage>
</organism>
<comment type="caution">
    <text evidence="2">The sequence shown here is derived from an EMBL/GenBank/DDBJ whole genome shotgun (WGS) entry which is preliminary data.</text>
</comment>